<accession>A0AC35GP54</accession>
<organism evidence="1 2">
    <name type="scientific">Panagrolaimus sp. PS1159</name>
    <dbReference type="NCBI Taxonomy" id="55785"/>
    <lineage>
        <taxon>Eukaryota</taxon>
        <taxon>Metazoa</taxon>
        <taxon>Ecdysozoa</taxon>
        <taxon>Nematoda</taxon>
        <taxon>Chromadorea</taxon>
        <taxon>Rhabditida</taxon>
        <taxon>Tylenchina</taxon>
        <taxon>Panagrolaimomorpha</taxon>
        <taxon>Panagrolaimoidea</taxon>
        <taxon>Panagrolaimidae</taxon>
        <taxon>Panagrolaimus</taxon>
    </lineage>
</organism>
<proteinExistence type="predicted"/>
<evidence type="ECO:0000313" key="1">
    <source>
        <dbReference type="Proteomes" id="UP000887580"/>
    </source>
</evidence>
<protein>
    <submittedName>
        <fullName evidence="2">Integral membrane protein 2</fullName>
    </submittedName>
</protein>
<dbReference type="WBParaSite" id="PS1159_v2.g703.t1">
    <property type="protein sequence ID" value="PS1159_v2.g703.t1"/>
    <property type="gene ID" value="PS1159_v2.g703"/>
</dbReference>
<evidence type="ECO:0000313" key="2">
    <source>
        <dbReference type="WBParaSite" id="PS1159_v2.g703.t1"/>
    </source>
</evidence>
<name>A0AC35GP54_9BILA</name>
<dbReference type="Proteomes" id="UP000887580">
    <property type="component" value="Unplaced"/>
</dbReference>
<sequence length="202" mass="22403">MDSSTSSKKDEMPTSSPPVSPSKLTIDEKSSSLPTSPIPFSPSPPPLRVSPPPSYASNNGSFRRCDNKQPSACIYCGNAGGKNNNSPKYWGESSKAQAQYFLERSQQALRAMTFLGLALFFIVIFILLVYGNQHFFQPKTFSGWCGTSFVDDGQPRHFAQEMEINPNELYEKIQVPKFGLNRPAVFVHDFRKNITAIVDVLG</sequence>
<reference evidence="2" key="1">
    <citation type="submission" date="2022-11" db="UniProtKB">
        <authorList>
            <consortium name="WormBaseParasite"/>
        </authorList>
    </citation>
    <scope>IDENTIFICATION</scope>
</reference>